<evidence type="ECO:0008006" key="11">
    <source>
        <dbReference type="Google" id="ProtNLM"/>
    </source>
</evidence>
<feature type="compositionally biased region" description="Basic and acidic residues" evidence="8">
    <location>
        <begin position="289"/>
        <end position="331"/>
    </location>
</feature>
<dbReference type="PANTHER" id="PTHR13604">
    <property type="entry name" value="DC12-RELATED"/>
    <property type="match status" value="1"/>
</dbReference>
<dbReference type="Gene3D" id="3.90.1680.10">
    <property type="entry name" value="SOS response associated peptidase-like"/>
    <property type="match status" value="1"/>
</dbReference>
<evidence type="ECO:0000256" key="1">
    <source>
        <dbReference type="ARBA" id="ARBA00008136"/>
    </source>
</evidence>
<dbReference type="GO" id="GO:0006508">
    <property type="term" value="P:proteolysis"/>
    <property type="evidence" value="ECO:0007669"/>
    <property type="project" value="UniProtKB-KW"/>
</dbReference>
<dbReference type="EMBL" id="JAGPXF010000001">
    <property type="protein sequence ID" value="KAH7262371.1"/>
    <property type="molecule type" value="Genomic_DNA"/>
</dbReference>
<accession>A0A8K0SBQ6</accession>
<keyword evidence="2" id="KW-0645">Protease</keyword>
<feature type="compositionally biased region" description="Basic residues" evidence="8">
    <location>
        <begin position="357"/>
        <end position="366"/>
    </location>
</feature>
<evidence type="ECO:0000256" key="8">
    <source>
        <dbReference type="SAM" id="MobiDB-lite"/>
    </source>
</evidence>
<sequence>MCGRYALALRPSQIRQMLVDDGLEVDDAPEDTGDAAPRNSYNFAPGYHGVVYRADTSDRGAEHNNENRDNQADDTTESTQPKDHPEYKLQSMKWGLIPSWTKRNPDFGSMLKTINCRDDSLSSPGGMWASMKARKRCIVIAQGFYEWLKVGKDKVPHYVKRKDGHLMCFAGLWDCVQYEGSKEKLYSYTIITTSSNSQLKFLHDRMPVILEPRSSDMATWLDPSRDQWSSELQSLLRPWGADLEVYPVSKDVGKVGNNSPTFIIPLDSKENKSNIKNFFAIKSEEKEDVTERAWNEEKKTHDKKTDNDKAETSEATKGIKADVAIKRKATEDPGDDVGNLHKQRKQQKVSAIENRSRGARGSKKKGSGNITRYLINKTP</sequence>
<evidence type="ECO:0000313" key="9">
    <source>
        <dbReference type="EMBL" id="KAH7262371.1"/>
    </source>
</evidence>
<dbReference type="OrthoDB" id="2111841at2759"/>
<keyword evidence="4" id="KW-0378">Hydrolase</keyword>
<dbReference type="InterPro" id="IPR003738">
    <property type="entry name" value="SRAP"/>
</dbReference>
<dbReference type="GO" id="GO:0008233">
    <property type="term" value="F:peptidase activity"/>
    <property type="evidence" value="ECO:0007669"/>
    <property type="project" value="UniProtKB-KW"/>
</dbReference>
<dbReference type="GO" id="GO:0016829">
    <property type="term" value="F:lyase activity"/>
    <property type="evidence" value="ECO:0007669"/>
    <property type="project" value="UniProtKB-KW"/>
</dbReference>
<dbReference type="GO" id="GO:0003697">
    <property type="term" value="F:single-stranded DNA binding"/>
    <property type="evidence" value="ECO:0007669"/>
    <property type="project" value="InterPro"/>
</dbReference>
<feature type="region of interest" description="Disordered" evidence="8">
    <location>
        <begin position="58"/>
        <end position="87"/>
    </location>
</feature>
<keyword evidence="10" id="KW-1185">Reference proteome</keyword>
<dbReference type="InterPro" id="IPR036590">
    <property type="entry name" value="SRAP-like"/>
</dbReference>
<evidence type="ECO:0000256" key="3">
    <source>
        <dbReference type="ARBA" id="ARBA00022763"/>
    </source>
</evidence>
<evidence type="ECO:0000313" key="10">
    <source>
        <dbReference type="Proteomes" id="UP000813427"/>
    </source>
</evidence>
<keyword evidence="3" id="KW-0227">DNA damage</keyword>
<reference evidence="9" key="1">
    <citation type="journal article" date="2021" name="Nat. Commun.">
        <title>Genetic determinants of endophytism in the Arabidopsis root mycobiome.</title>
        <authorList>
            <person name="Mesny F."/>
            <person name="Miyauchi S."/>
            <person name="Thiergart T."/>
            <person name="Pickel B."/>
            <person name="Atanasova L."/>
            <person name="Karlsson M."/>
            <person name="Huettel B."/>
            <person name="Barry K.W."/>
            <person name="Haridas S."/>
            <person name="Chen C."/>
            <person name="Bauer D."/>
            <person name="Andreopoulos W."/>
            <person name="Pangilinan J."/>
            <person name="LaButti K."/>
            <person name="Riley R."/>
            <person name="Lipzen A."/>
            <person name="Clum A."/>
            <person name="Drula E."/>
            <person name="Henrissat B."/>
            <person name="Kohler A."/>
            <person name="Grigoriev I.V."/>
            <person name="Martin F.M."/>
            <person name="Hacquard S."/>
        </authorList>
    </citation>
    <scope>NUCLEOTIDE SEQUENCE</scope>
    <source>
        <strain evidence="9">MPI-SDFR-AT-0068</strain>
    </source>
</reference>
<evidence type="ECO:0000256" key="7">
    <source>
        <dbReference type="ARBA" id="ARBA00023239"/>
    </source>
</evidence>
<evidence type="ECO:0000256" key="2">
    <source>
        <dbReference type="ARBA" id="ARBA00022670"/>
    </source>
</evidence>
<name>A0A8K0SBQ6_9HYPO</name>
<dbReference type="GO" id="GO:0106300">
    <property type="term" value="P:protein-DNA covalent cross-linking repair"/>
    <property type="evidence" value="ECO:0007669"/>
    <property type="project" value="InterPro"/>
</dbReference>
<evidence type="ECO:0000256" key="5">
    <source>
        <dbReference type="ARBA" id="ARBA00023124"/>
    </source>
</evidence>
<comment type="similarity">
    <text evidence="1">Belongs to the SOS response-associated peptidase family.</text>
</comment>
<dbReference type="SUPFAM" id="SSF143081">
    <property type="entry name" value="BB1717-like"/>
    <property type="match status" value="1"/>
</dbReference>
<dbReference type="AlphaFoldDB" id="A0A8K0SBQ6"/>
<protein>
    <recommendedName>
        <fullName evidence="11">DUF159 domain protein</fullName>
    </recommendedName>
</protein>
<organism evidence="9 10">
    <name type="scientific">Fusarium tricinctum</name>
    <dbReference type="NCBI Taxonomy" id="61284"/>
    <lineage>
        <taxon>Eukaryota</taxon>
        <taxon>Fungi</taxon>
        <taxon>Dikarya</taxon>
        <taxon>Ascomycota</taxon>
        <taxon>Pezizomycotina</taxon>
        <taxon>Sordariomycetes</taxon>
        <taxon>Hypocreomycetidae</taxon>
        <taxon>Hypocreales</taxon>
        <taxon>Nectriaceae</taxon>
        <taxon>Fusarium</taxon>
        <taxon>Fusarium tricinctum species complex</taxon>
    </lineage>
</organism>
<keyword evidence="7" id="KW-0456">Lyase</keyword>
<proteinExistence type="inferred from homology"/>
<evidence type="ECO:0000256" key="4">
    <source>
        <dbReference type="ARBA" id="ARBA00022801"/>
    </source>
</evidence>
<evidence type="ECO:0000256" key="6">
    <source>
        <dbReference type="ARBA" id="ARBA00023125"/>
    </source>
</evidence>
<comment type="caution">
    <text evidence="9">The sequence shown here is derived from an EMBL/GenBank/DDBJ whole genome shotgun (WGS) entry which is preliminary data.</text>
</comment>
<dbReference type="Pfam" id="PF02586">
    <property type="entry name" value="SRAP"/>
    <property type="match status" value="1"/>
</dbReference>
<keyword evidence="5" id="KW-0190">Covalent protein-DNA linkage</keyword>
<gene>
    <name evidence="9" type="ORF">BKA59DRAFT_25151</name>
</gene>
<feature type="region of interest" description="Disordered" evidence="8">
    <location>
        <begin position="289"/>
        <end position="379"/>
    </location>
</feature>
<dbReference type="PANTHER" id="PTHR13604:SF0">
    <property type="entry name" value="ABASIC SITE PROCESSING PROTEIN HMCES"/>
    <property type="match status" value="1"/>
</dbReference>
<keyword evidence="6" id="KW-0238">DNA-binding</keyword>
<dbReference type="Proteomes" id="UP000813427">
    <property type="component" value="Unassembled WGS sequence"/>
</dbReference>
<feature type="compositionally biased region" description="Basic and acidic residues" evidence="8">
    <location>
        <begin position="58"/>
        <end position="71"/>
    </location>
</feature>